<dbReference type="PROSITE" id="PS51257">
    <property type="entry name" value="PROKAR_LIPOPROTEIN"/>
    <property type="match status" value="1"/>
</dbReference>
<name>A0A136J049_9PEZI</name>
<gene>
    <name evidence="1" type="ORF">Micbo1qcDRAFT_164013</name>
</gene>
<dbReference type="InParanoid" id="A0A136J049"/>
<reference evidence="2" key="1">
    <citation type="submission" date="2016-02" db="EMBL/GenBank/DDBJ databases">
        <title>Draft genome sequence of Microdochium bolleyi, a fungal endophyte of beachgrass.</title>
        <authorList>
            <consortium name="DOE Joint Genome Institute"/>
            <person name="David A.S."/>
            <person name="May G."/>
            <person name="Haridas S."/>
            <person name="Lim J."/>
            <person name="Wang M."/>
            <person name="Labutti K."/>
            <person name="Lipzen A."/>
            <person name="Barry K."/>
            <person name="Grigoriev I.V."/>
        </authorList>
    </citation>
    <scope>NUCLEOTIDE SEQUENCE [LARGE SCALE GENOMIC DNA]</scope>
    <source>
        <strain evidence="2">J235TASD1</strain>
    </source>
</reference>
<dbReference type="EMBL" id="KQ964252">
    <property type="protein sequence ID" value="KXJ90444.1"/>
    <property type="molecule type" value="Genomic_DNA"/>
</dbReference>
<dbReference type="AlphaFoldDB" id="A0A136J049"/>
<organism evidence="1 2">
    <name type="scientific">Microdochium bolleyi</name>
    <dbReference type="NCBI Taxonomy" id="196109"/>
    <lineage>
        <taxon>Eukaryota</taxon>
        <taxon>Fungi</taxon>
        <taxon>Dikarya</taxon>
        <taxon>Ascomycota</taxon>
        <taxon>Pezizomycotina</taxon>
        <taxon>Sordariomycetes</taxon>
        <taxon>Xylariomycetidae</taxon>
        <taxon>Xylariales</taxon>
        <taxon>Microdochiaceae</taxon>
        <taxon>Microdochium</taxon>
    </lineage>
</organism>
<proteinExistence type="predicted"/>
<sequence length="68" mass="7593">MVAKRLRLQSASVRPSAGLLSVVASCRSRHTLPVTPLIVGLSHPTRHRTNQREQEHFVCAEWDICSCV</sequence>
<evidence type="ECO:0000313" key="2">
    <source>
        <dbReference type="Proteomes" id="UP000070501"/>
    </source>
</evidence>
<evidence type="ECO:0000313" key="1">
    <source>
        <dbReference type="EMBL" id="KXJ90444.1"/>
    </source>
</evidence>
<dbReference type="Proteomes" id="UP000070501">
    <property type="component" value="Unassembled WGS sequence"/>
</dbReference>
<accession>A0A136J049</accession>
<keyword evidence="2" id="KW-1185">Reference proteome</keyword>
<protein>
    <submittedName>
        <fullName evidence="1">Uncharacterized protein</fullName>
    </submittedName>
</protein>